<dbReference type="PANTHER" id="PTHR32552">
    <property type="entry name" value="FERRICHROME IRON RECEPTOR-RELATED"/>
    <property type="match status" value="1"/>
</dbReference>
<dbReference type="InterPro" id="IPR010105">
    <property type="entry name" value="TonB_sidphr_rcpt"/>
</dbReference>
<dbReference type="InterPro" id="IPR011662">
    <property type="entry name" value="Secretin/TonB_short_N"/>
</dbReference>
<evidence type="ECO:0000256" key="16">
    <source>
        <dbReference type="SAM" id="SignalP"/>
    </source>
</evidence>
<keyword evidence="7 16" id="KW-0732">Signal</keyword>
<dbReference type="EMBL" id="JBHRSZ010000004">
    <property type="protein sequence ID" value="MFC3151044.1"/>
    <property type="molecule type" value="Genomic_DNA"/>
</dbReference>
<keyword evidence="8" id="KW-0408">Iron</keyword>
<evidence type="ECO:0000259" key="17">
    <source>
        <dbReference type="SMART" id="SM00965"/>
    </source>
</evidence>
<dbReference type="RefSeq" id="WP_386719083.1">
    <property type="nucleotide sequence ID" value="NZ_JBHRSZ010000004.1"/>
</dbReference>
<evidence type="ECO:0000256" key="1">
    <source>
        <dbReference type="ARBA" id="ARBA00004571"/>
    </source>
</evidence>
<dbReference type="Proteomes" id="UP001595476">
    <property type="component" value="Unassembled WGS sequence"/>
</dbReference>
<dbReference type="Gene3D" id="3.55.50.30">
    <property type="match status" value="1"/>
</dbReference>
<keyword evidence="12 18" id="KW-0675">Receptor</keyword>
<keyword evidence="19" id="KW-1185">Reference proteome</keyword>
<keyword evidence="11 14" id="KW-0472">Membrane</keyword>
<dbReference type="Gene3D" id="2.170.130.10">
    <property type="entry name" value="TonB-dependent receptor, plug domain"/>
    <property type="match status" value="1"/>
</dbReference>
<evidence type="ECO:0000256" key="3">
    <source>
        <dbReference type="ARBA" id="ARBA00022448"/>
    </source>
</evidence>
<evidence type="ECO:0000256" key="8">
    <source>
        <dbReference type="ARBA" id="ARBA00023004"/>
    </source>
</evidence>
<dbReference type="PROSITE" id="PS52016">
    <property type="entry name" value="TONB_DEPENDENT_REC_3"/>
    <property type="match status" value="1"/>
</dbReference>
<keyword evidence="10 15" id="KW-0798">TonB box</keyword>
<evidence type="ECO:0000256" key="10">
    <source>
        <dbReference type="ARBA" id="ARBA00023077"/>
    </source>
</evidence>
<sequence>MSLTNQLALPAILVGALAASAVPVSAVANNATTEQTIGFDIKPGTLEDVLNGFGVQAGIVLVFSPELTKGLESSGLTGQYNVQQALQELLQGTDIVPAIEGNTITLDRAEDDAVMVFDPMIVITGSIDDSAYGPVDGYIAKRSGTGTKTDAALIETPQSVSVISRDQMNRLNLETPSQALRYTSGVVAELFGNDPRFDWVSIRGFATDEYLDGMALPKGNYSWPRHELYGVERAEVLKGPASVLYGSSSSGGLYNFVSKRPSKENQGEVRLQTGDPDRIQISGDVTGQVPGTETFQYRLTGLWRDADTLVDHVENDRTYLQPSFSWTPSDKTTFTVLGYHTEDDSKSLQFLPAEGVLKGNINGKLDRSTFTGEPDYDKFEREQKGIGYLLEHEFAGGWTLNHKLRKSEVDVELKGIRPSFGWVDANFDGQPDDYRTHNRVVFLFEDNAEALTSDTNIAQTFNIAGMDHSVLLGFDYRKMNTESKLHYALTTPLDLYDPTYGLVTQQDPPLFSSNEQELKQQGFYLQDQIKWDQTTFLLSVRSDRSTIDNDSEAVFPPSSSSESVKDDKISYRAGLLHNFDNGFAPYLSYATSFEPNLGVDEDGKSFDPTLGKQLEFGVKYQSPDNRQLVTLSFFKLVQSDVVMSSLTPGAPKEQVGEITSKGVELEVKAKLLDNLNLISALTYTDAEISKDTNRQVEGNQVASVPERQASVWLDYQFADTALQGFGLGSGIRYVGDHYGDKENDIRVPSYTLVDFLAYYDFSHLGSYYEGFQVSTNVSNVTDKEFVAHCDDAGSCYWGEGRVITAAIDYRW</sequence>
<dbReference type="CDD" id="cd01347">
    <property type="entry name" value="ligand_gated_channel"/>
    <property type="match status" value="1"/>
</dbReference>
<comment type="caution">
    <text evidence="18">The sequence shown here is derived from an EMBL/GenBank/DDBJ whole genome shotgun (WGS) entry which is preliminary data.</text>
</comment>
<evidence type="ECO:0000256" key="11">
    <source>
        <dbReference type="ARBA" id="ARBA00023136"/>
    </source>
</evidence>
<dbReference type="SMART" id="SM00965">
    <property type="entry name" value="STN"/>
    <property type="match status" value="1"/>
</dbReference>
<evidence type="ECO:0000256" key="15">
    <source>
        <dbReference type="RuleBase" id="RU003357"/>
    </source>
</evidence>
<evidence type="ECO:0000256" key="4">
    <source>
        <dbReference type="ARBA" id="ARBA00022452"/>
    </source>
</evidence>
<dbReference type="PANTHER" id="PTHR32552:SF68">
    <property type="entry name" value="FERRICHROME OUTER MEMBRANE TRANSPORTER_PHAGE RECEPTOR"/>
    <property type="match status" value="1"/>
</dbReference>
<keyword evidence="4 14" id="KW-1134">Transmembrane beta strand</keyword>
<dbReference type="InterPro" id="IPR000531">
    <property type="entry name" value="Beta-barrel_TonB"/>
</dbReference>
<dbReference type="Pfam" id="PF07715">
    <property type="entry name" value="Plug"/>
    <property type="match status" value="1"/>
</dbReference>
<evidence type="ECO:0000313" key="19">
    <source>
        <dbReference type="Proteomes" id="UP001595476"/>
    </source>
</evidence>
<protein>
    <submittedName>
        <fullName evidence="18">TonB-dependent siderophore receptor</fullName>
    </submittedName>
</protein>
<comment type="subcellular location">
    <subcellularLocation>
        <location evidence="1 14">Cell outer membrane</location>
        <topology evidence="1 14">Multi-pass membrane protein</topology>
    </subcellularLocation>
</comment>
<gene>
    <name evidence="18" type="ORF">ACFOEK_08395</name>
</gene>
<name>A0ABV7HEC7_9GAMM</name>
<evidence type="ECO:0000256" key="9">
    <source>
        <dbReference type="ARBA" id="ARBA00023065"/>
    </source>
</evidence>
<evidence type="ECO:0000256" key="5">
    <source>
        <dbReference type="ARBA" id="ARBA00022496"/>
    </source>
</evidence>
<dbReference type="InterPro" id="IPR036942">
    <property type="entry name" value="Beta-barrel_TonB_sf"/>
</dbReference>
<proteinExistence type="inferred from homology"/>
<evidence type="ECO:0000256" key="7">
    <source>
        <dbReference type="ARBA" id="ARBA00022729"/>
    </source>
</evidence>
<feature type="domain" description="Secretin/TonB short N-terminal" evidence="17">
    <location>
        <begin position="59"/>
        <end position="109"/>
    </location>
</feature>
<dbReference type="Pfam" id="PF07660">
    <property type="entry name" value="STN"/>
    <property type="match status" value="1"/>
</dbReference>
<dbReference type="Pfam" id="PF00593">
    <property type="entry name" value="TonB_dep_Rec_b-barrel"/>
    <property type="match status" value="1"/>
</dbReference>
<evidence type="ECO:0000256" key="14">
    <source>
        <dbReference type="PROSITE-ProRule" id="PRU01360"/>
    </source>
</evidence>
<dbReference type="InterPro" id="IPR039426">
    <property type="entry name" value="TonB-dep_rcpt-like"/>
</dbReference>
<dbReference type="SUPFAM" id="SSF56935">
    <property type="entry name" value="Porins"/>
    <property type="match status" value="1"/>
</dbReference>
<accession>A0ABV7HEC7</accession>
<dbReference type="Gene3D" id="2.40.170.20">
    <property type="entry name" value="TonB-dependent receptor, beta-barrel domain"/>
    <property type="match status" value="1"/>
</dbReference>
<feature type="signal peptide" evidence="16">
    <location>
        <begin position="1"/>
        <end position="21"/>
    </location>
</feature>
<evidence type="ECO:0000256" key="12">
    <source>
        <dbReference type="ARBA" id="ARBA00023170"/>
    </source>
</evidence>
<evidence type="ECO:0000256" key="13">
    <source>
        <dbReference type="ARBA" id="ARBA00023237"/>
    </source>
</evidence>
<feature type="chain" id="PRO_5047420446" evidence="16">
    <location>
        <begin position="22"/>
        <end position="811"/>
    </location>
</feature>
<keyword evidence="13 14" id="KW-0998">Cell outer membrane</keyword>
<evidence type="ECO:0000256" key="6">
    <source>
        <dbReference type="ARBA" id="ARBA00022692"/>
    </source>
</evidence>
<evidence type="ECO:0000256" key="2">
    <source>
        <dbReference type="ARBA" id="ARBA00009810"/>
    </source>
</evidence>
<keyword evidence="9" id="KW-0406">Ion transport</keyword>
<keyword evidence="5" id="KW-0410">Iron transport</keyword>
<comment type="similarity">
    <text evidence="2 14 15">Belongs to the TonB-dependent receptor family.</text>
</comment>
<dbReference type="InterPro" id="IPR037066">
    <property type="entry name" value="Plug_dom_sf"/>
</dbReference>
<dbReference type="InterPro" id="IPR012910">
    <property type="entry name" value="Plug_dom"/>
</dbReference>
<keyword evidence="6 14" id="KW-0812">Transmembrane</keyword>
<reference evidence="19" key="1">
    <citation type="journal article" date="2019" name="Int. J. Syst. Evol. Microbiol.">
        <title>The Global Catalogue of Microorganisms (GCM) 10K type strain sequencing project: providing services to taxonomists for standard genome sequencing and annotation.</title>
        <authorList>
            <consortium name="The Broad Institute Genomics Platform"/>
            <consortium name="The Broad Institute Genome Sequencing Center for Infectious Disease"/>
            <person name="Wu L."/>
            <person name="Ma J."/>
        </authorList>
    </citation>
    <scope>NUCLEOTIDE SEQUENCE [LARGE SCALE GENOMIC DNA]</scope>
    <source>
        <strain evidence="19">KCTC 52438</strain>
    </source>
</reference>
<evidence type="ECO:0000313" key="18">
    <source>
        <dbReference type="EMBL" id="MFC3151044.1"/>
    </source>
</evidence>
<keyword evidence="3 14" id="KW-0813">Transport</keyword>
<organism evidence="18 19">
    <name type="scientific">Litoribrevibacter euphylliae</name>
    <dbReference type="NCBI Taxonomy" id="1834034"/>
    <lineage>
        <taxon>Bacteria</taxon>
        <taxon>Pseudomonadati</taxon>
        <taxon>Pseudomonadota</taxon>
        <taxon>Gammaproteobacteria</taxon>
        <taxon>Oceanospirillales</taxon>
        <taxon>Oceanospirillaceae</taxon>
        <taxon>Litoribrevibacter</taxon>
    </lineage>
</organism>
<dbReference type="NCBIfam" id="TIGR01783">
    <property type="entry name" value="TonB-siderophor"/>
    <property type="match status" value="1"/>
</dbReference>